<comment type="caution">
    <text evidence="6">The sequence shown here is derived from an EMBL/GenBank/DDBJ whole genome shotgun (WGS) entry which is preliminary data.</text>
</comment>
<dbReference type="SMART" id="SM00534">
    <property type="entry name" value="MUTSac"/>
    <property type="match status" value="1"/>
</dbReference>
<dbReference type="Pfam" id="PF00488">
    <property type="entry name" value="MutS_V"/>
    <property type="match status" value="1"/>
</dbReference>
<keyword evidence="1" id="KW-0547">Nucleotide-binding</keyword>
<dbReference type="SUPFAM" id="SSF52540">
    <property type="entry name" value="P-loop containing nucleoside triphosphate hydrolases"/>
    <property type="match status" value="1"/>
</dbReference>
<evidence type="ECO:0000313" key="6">
    <source>
        <dbReference type="EMBL" id="HHR33608.1"/>
    </source>
</evidence>
<dbReference type="AlphaFoldDB" id="A0A7C5Y5H3"/>
<feature type="coiled-coil region" evidence="4">
    <location>
        <begin position="146"/>
        <end position="199"/>
    </location>
</feature>
<name>A0A7C5Y5H3_9BACT</name>
<dbReference type="GO" id="GO:0140664">
    <property type="term" value="F:ATP-dependent DNA damage sensor activity"/>
    <property type="evidence" value="ECO:0007669"/>
    <property type="project" value="InterPro"/>
</dbReference>
<dbReference type="InterPro" id="IPR027417">
    <property type="entry name" value="P-loop_NTPase"/>
</dbReference>
<gene>
    <name evidence="6" type="ORF">ENM46_01515</name>
</gene>
<dbReference type="GO" id="GO:0006298">
    <property type="term" value="P:mismatch repair"/>
    <property type="evidence" value="ECO:0007669"/>
    <property type="project" value="InterPro"/>
</dbReference>
<evidence type="ECO:0000259" key="5">
    <source>
        <dbReference type="SMART" id="SM00534"/>
    </source>
</evidence>
<evidence type="ECO:0000256" key="1">
    <source>
        <dbReference type="ARBA" id="ARBA00022741"/>
    </source>
</evidence>
<organism evidence="6">
    <name type="scientific">Fervidobacterium nodosum</name>
    <dbReference type="NCBI Taxonomy" id="2424"/>
    <lineage>
        <taxon>Bacteria</taxon>
        <taxon>Thermotogati</taxon>
        <taxon>Thermotogota</taxon>
        <taxon>Thermotogae</taxon>
        <taxon>Thermotogales</taxon>
        <taxon>Fervidobacteriaceae</taxon>
        <taxon>Fervidobacterium</taxon>
    </lineage>
</organism>
<feature type="domain" description="DNA mismatch repair proteins mutS family" evidence="5">
    <location>
        <begin position="275"/>
        <end position="456"/>
    </location>
</feature>
<accession>A0A7C5Y5H3</accession>
<dbReference type="EMBL" id="DRXW01000098">
    <property type="protein sequence ID" value="HHR33608.1"/>
    <property type="molecule type" value="Genomic_DNA"/>
</dbReference>
<dbReference type="InterPro" id="IPR000432">
    <property type="entry name" value="DNA_mismatch_repair_MutS_C"/>
</dbReference>
<dbReference type="Gene3D" id="3.40.50.300">
    <property type="entry name" value="P-loop containing nucleotide triphosphate hydrolases"/>
    <property type="match status" value="1"/>
</dbReference>
<protein>
    <submittedName>
        <fullName evidence="6">DNA mismatch repair protein MutS</fullName>
    </submittedName>
</protein>
<keyword evidence="4" id="KW-0175">Coiled coil</keyword>
<dbReference type="InterPro" id="IPR045076">
    <property type="entry name" value="MutS"/>
</dbReference>
<dbReference type="PANTHER" id="PTHR11361:SF34">
    <property type="entry name" value="DNA MISMATCH REPAIR PROTEIN MSH1, MITOCHONDRIAL"/>
    <property type="match status" value="1"/>
</dbReference>
<sequence length="473" mass="54438">MVTIPKTEEFERVTGFDYIKNLIDPKTPFGQKFFKHLKPLSYEHISQHLSDTELIIKLIRSSVINEDTLHDLECVIDISNSVERLKIHQILDEIELFEIKNYALVIEKIRESLKGKLPNNLLPPSLENVVFILDPEGLKLPTFYIYDAYSEELKTLRKKKRELQKQESTDETALIEITQRELELERQILQEISEKLSNEVFHLSESIEKIKYLDVIIAKARLALELGLTKPTILHIPENEEDYSIVIEGMFNPKLKAELEKKSKNYQPVDIRIDQGVTVIVGANMSGKSVVLRTIALIQYMAQLGFFVPALKCRTVYLKNICIVAEDYQRPLSGLSSFGSEMLMINETFRKAKEGYSLVLIDEPARTTNPYEGSVIVNTLVREFGKLNVYTLIVTHFDDIIAPRRLRVKGLKEENLKQLQNYKPEELINHIQDYIDYSLIETTESSVPKEATKIMEILGIDRNLIPETGTENL</sequence>
<proteinExistence type="predicted"/>
<dbReference type="SUPFAM" id="SSF48334">
    <property type="entry name" value="DNA repair protein MutS, domain III"/>
    <property type="match status" value="1"/>
</dbReference>
<reference evidence="6" key="1">
    <citation type="journal article" date="2020" name="mSystems">
        <title>Genome- and Community-Level Interaction Insights into Carbon Utilization and Element Cycling Functions of Hydrothermarchaeota in Hydrothermal Sediment.</title>
        <authorList>
            <person name="Zhou Z."/>
            <person name="Liu Y."/>
            <person name="Xu W."/>
            <person name="Pan J."/>
            <person name="Luo Z.H."/>
            <person name="Li M."/>
        </authorList>
    </citation>
    <scope>NUCLEOTIDE SEQUENCE [LARGE SCALE GENOMIC DNA]</scope>
    <source>
        <strain evidence="6">SpSt-1088</strain>
    </source>
</reference>
<keyword evidence="3" id="KW-0238">DNA-binding</keyword>
<dbReference type="GO" id="GO:0030983">
    <property type="term" value="F:mismatched DNA binding"/>
    <property type="evidence" value="ECO:0007669"/>
    <property type="project" value="InterPro"/>
</dbReference>
<evidence type="ECO:0000256" key="4">
    <source>
        <dbReference type="SAM" id="Coils"/>
    </source>
</evidence>
<evidence type="ECO:0000256" key="3">
    <source>
        <dbReference type="ARBA" id="ARBA00023125"/>
    </source>
</evidence>
<dbReference type="PANTHER" id="PTHR11361">
    <property type="entry name" value="DNA MISMATCH REPAIR PROTEIN MUTS FAMILY MEMBER"/>
    <property type="match status" value="1"/>
</dbReference>
<dbReference type="GO" id="GO:0005524">
    <property type="term" value="F:ATP binding"/>
    <property type="evidence" value="ECO:0007669"/>
    <property type="project" value="UniProtKB-KW"/>
</dbReference>
<evidence type="ECO:0000256" key="2">
    <source>
        <dbReference type="ARBA" id="ARBA00022840"/>
    </source>
</evidence>
<dbReference type="InterPro" id="IPR036187">
    <property type="entry name" value="DNA_mismatch_repair_MutS_sf"/>
</dbReference>
<keyword evidence="2" id="KW-0067">ATP-binding</keyword>